<dbReference type="RefSeq" id="WP_238276603.1">
    <property type="nucleotide sequence ID" value="NZ_BPQR01000045.1"/>
</dbReference>
<feature type="domain" description="HTH cro/C1-type" evidence="1">
    <location>
        <begin position="17"/>
        <end position="71"/>
    </location>
</feature>
<dbReference type="SMART" id="SM00530">
    <property type="entry name" value="HTH_XRE"/>
    <property type="match status" value="1"/>
</dbReference>
<evidence type="ECO:0000313" key="2">
    <source>
        <dbReference type="EMBL" id="GJE07439.1"/>
    </source>
</evidence>
<keyword evidence="3" id="KW-1185">Reference proteome</keyword>
<dbReference type="Gene3D" id="1.10.260.40">
    <property type="entry name" value="lambda repressor-like DNA-binding domains"/>
    <property type="match status" value="1"/>
</dbReference>
<gene>
    <name evidence="2" type="ORF">AOPFMNJM_2768</name>
</gene>
<sequence length="138" mass="15284">MAGQKPDARDAYIGQRMADQRRKASLTQRSVARNFGLSAAQLQKYEKGTNRISAVHLDIIARMTGKPLDFFLRGMPRLDPVAETGFGEEKQEGYQAPDNPWAGLAETVARYVAENFPEDARRDFAAAVAALNEKLKGE</sequence>
<protein>
    <recommendedName>
        <fullName evidence="1">HTH cro/C1-type domain-containing protein</fullName>
    </recommendedName>
</protein>
<dbReference type="InterPro" id="IPR010982">
    <property type="entry name" value="Lambda_DNA-bd_dom_sf"/>
</dbReference>
<dbReference type="Pfam" id="PF01381">
    <property type="entry name" value="HTH_3"/>
    <property type="match status" value="1"/>
</dbReference>
<accession>A0ABQ4SW69</accession>
<proteinExistence type="predicted"/>
<organism evidence="2 3">
    <name type="scientific">Methylobacterium jeotgali</name>
    <dbReference type="NCBI Taxonomy" id="381630"/>
    <lineage>
        <taxon>Bacteria</taxon>
        <taxon>Pseudomonadati</taxon>
        <taxon>Pseudomonadota</taxon>
        <taxon>Alphaproteobacteria</taxon>
        <taxon>Hyphomicrobiales</taxon>
        <taxon>Methylobacteriaceae</taxon>
        <taxon>Methylobacterium</taxon>
    </lineage>
</organism>
<reference evidence="2" key="1">
    <citation type="journal article" date="2021" name="Front. Microbiol.">
        <title>Comprehensive Comparative Genomics and Phenotyping of Methylobacterium Species.</title>
        <authorList>
            <person name="Alessa O."/>
            <person name="Ogura Y."/>
            <person name="Fujitani Y."/>
            <person name="Takami H."/>
            <person name="Hayashi T."/>
            <person name="Sahin N."/>
            <person name="Tani A."/>
        </authorList>
    </citation>
    <scope>NUCLEOTIDE SEQUENCE</scope>
    <source>
        <strain evidence="2">LMG 23639</strain>
    </source>
</reference>
<dbReference type="InterPro" id="IPR001387">
    <property type="entry name" value="Cro/C1-type_HTH"/>
</dbReference>
<dbReference type="PROSITE" id="PS50943">
    <property type="entry name" value="HTH_CROC1"/>
    <property type="match status" value="1"/>
</dbReference>
<comment type="caution">
    <text evidence="2">The sequence shown here is derived from an EMBL/GenBank/DDBJ whole genome shotgun (WGS) entry which is preliminary data.</text>
</comment>
<reference evidence="2" key="2">
    <citation type="submission" date="2021-08" db="EMBL/GenBank/DDBJ databases">
        <authorList>
            <person name="Tani A."/>
            <person name="Ola A."/>
            <person name="Ogura Y."/>
            <person name="Katsura K."/>
            <person name="Hayashi T."/>
        </authorList>
    </citation>
    <scope>NUCLEOTIDE SEQUENCE</scope>
    <source>
        <strain evidence="2">LMG 23639</strain>
    </source>
</reference>
<evidence type="ECO:0000259" key="1">
    <source>
        <dbReference type="PROSITE" id="PS50943"/>
    </source>
</evidence>
<evidence type="ECO:0000313" key="3">
    <source>
        <dbReference type="Proteomes" id="UP001055102"/>
    </source>
</evidence>
<dbReference type="EMBL" id="BPQR01000045">
    <property type="protein sequence ID" value="GJE07439.1"/>
    <property type="molecule type" value="Genomic_DNA"/>
</dbReference>
<name>A0ABQ4SW69_9HYPH</name>
<dbReference type="SUPFAM" id="SSF47413">
    <property type="entry name" value="lambda repressor-like DNA-binding domains"/>
    <property type="match status" value="1"/>
</dbReference>
<dbReference type="Proteomes" id="UP001055102">
    <property type="component" value="Unassembled WGS sequence"/>
</dbReference>
<dbReference type="CDD" id="cd00093">
    <property type="entry name" value="HTH_XRE"/>
    <property type="match status" value="1"/>
</dbReference>